<dbReference type="SUPFAM" id="SSF56672">
    <property type="entry name" value="DNA/RNA polymerases"/>
    <property type="match status" value="1"/>
</dbReference>
<reference evidence="2" key="2">
    <citation type="submission" date="2014-07" db="EMBL/GenBank/DDBJ databases">
        <authorList>
            <person name="Hull J."/>
        </authorList>
    </citation>
    <scope>NUCLEOTIDE SEQUENCE</scope>
</reference>
<dbReference type="InterPro" id="IPR043502">
    <property type="entry name" value="DNA/RNA_pol_sf"/>
</dbReference>
<gene>
    <name evidence="2" type="primary">Pol_4</name>
    <name evidence="2" type="ORF">CM83_17109</name>
</gene>
<protein>
    <submittedName>
        <fullName evidence="2">Retrovirus-related Pol polyprotein LINE-1</fullName>
    </submittedName>
</protein>
<organism evidence="2">
    <name type="scientific">Lygus hesperus</name>
    <name type="common">Western plant bug</name>
    <dbReference type="NCBI Taxonomy" id="30085"/>
    <lineage>
        <taxon>Eukaryota</taxon>
        <taxon>Metazoa</taxon>
        <taxon>Ecdysozoa</taxon>
        <taxon>Arthropoda</taxon>
        <taxon>Hexapoda</taxon>
        <taxon>Insecta</taxon>
        <taxon>Pterygota</taxon>
        <taxon>Neoptera</taxon>
        <taxon>Paraneoptera</taxon>
        <taxon>Hemiptera</taxon>
        <taxon>Heteroptera</taxon>
        <taxon>Panheteroptera</taxon>
        <taxon>Cimicomorpha</taxon>
        <taxon>Miridae</taxon>
        <taxon>Mirini</taxon>
        <taxon>Lygus</taxon>
    </lineage>
</organism>
<dbReference type="AlphaFoldDB" id="A0A0A9WMP5"/>
<dbReference type="InterPro" id="IPR043128">
    <property type="entry name" value="Rev_trsase/Diguanyl_cyclase"/>
</dbReference>
<proteinExistence type="predicted"/>
<dbReference type="Gene3D" id="3.30.70.270">
    <property type="match status" value="1"/>
</dbReference>
<sequence length="452" mass="52338">MYNTGQLPQDYQRCVIVPLPKKANARKCEKHRTLSLVPHASKILTSIILRRCERDIEATLTHDQFGFRRGRGTREAILGLRLIIEKRLRKDQDTFIAFIDLEKAFDRVNWKELFDMMKRVGMKYKDRRIIHALYKDERAVVKIGDCQEEAAIKQGVRQGCSLSPVLFNGYIQSAIDEVVENLDQTGGVKIHGERIHCLRFADDIGVLAESEEQLLAMLEEMNVTFNKYHMKINKSKTKVLVASRHGTRVDWLETEQIESVDAFTYLGSKITSDGRSYSDIISRINQAKNAFNKKHALLTSNSVSKQLRKRLVKTFVWSVLLYGSETWTIGENGKRRIAAFEMWCYRRMLKIAWADRVTNDEVLRRVEEEKPRLLNMIRRRRAEWMGHLLRHEGLIGTILEGTVEGTNARGRPRMEFAEQMVEDMGCSSFVELKRLAQDREAWKTAITNQSSD</sequence>
<feature type="domain" description="Reverse transcriptase" evidence="1">
    <location>
        <begin position="1"/>
        <end position="270"/>
    </location>
</feature>
<dbReference type="PROSITE" id="PS50878">
    <property type="entry name" value="RT_POL"/>
    <property type="match status" value="1"/>
</dbReference>
<reference evidence="2" key="1">
    <citation type="journal article" date="2014" name="PLoS ONE">
        <title>Transcriptome-Based Identification of ABC Transporters in the Western Tarnished Plant Bug Lygus hesperus.</title>
        <authorList>
            <person name="Hull J.J."/>
            <person name="Chaney K."/>
            <person name="Geib S.M."/>
            <person name="Fabrick J.A."/>
            <person name="Brent C.S."/>
            <person name="Walsh D."/>
            <person name="Lavine L.C."/>
        </authorList>
    </citation>
    <scope>NUCLEOTIDE SEQUENCE</scope>
</reference>
<dbReference type="InterPro" id="IPR000477">
    <property type="entry name" value="RT_dom"/>
</dbReference>
<accession>A0A0A9WMP5</accession>
<dbReference type="Pfam" id="PF00078">
    <property type="entry name" value="RVT_1"/>
    <property type="match status" value="1"/>
</dbReference>
<name>A0A0A9WMP5_LYGHE</name>
<dbReference type="PANTHER" id="PTHR47027">
    <property type="entry name" value="REVERSE TRANSCRIPTASE DOMAIN-CONTAINING PROTEIN"/>
    <property type="match status" value="1"/>
</dbReference>
<dbReference type="CDD" id="cd01650">
    <property type="entry name" value="RT_nLTR_like"/>
    <property type="match status" value="1"/>
</dbReference>
<dbReference type="GO" id="GO:0071897">
    <property type="term" value="P:DNA biosynthetic process"/>
    <property type="evidence" value="ECO:0007669"/>
    <property type="project" value="UniProtKB-ARBA"/>
</dbReference>
<evidence type="ECO:0000259" key="1">
    <source>
        <dbReference type="PROSITE" id="PS50878"/>
    </source>
</evidence>
<dbReference type="PANTHER" id="PTHR47027:SF8">
    <property type="entry name" value="RIBONUCLEASE H"/>
    <property type="match status" value="1"/>
</dbReference>
<evidence type="ECO:0000313" key="2">
    <source>
        <dbReference type="EMBL" id="JAG09049.1"/>
    </source>
</evidence>
<dbReference type="EMBL" id="GBHO01034555">
    <property type="protein sequence ID" value="JAG09049.1"/>
    <property type="molecule type" value="Transcribed_RNA"/>
</dbReference>